<sequence length="202" mass="21816">MTALSDFSASPLQLVWPSREHLPGYIAALERGWSPNNLRPEAGLEELAQIRIDPARFLASLVDPEAKGPPVSLPDGGTVPRLPGYRRWMWDGEFCGSIQLRWQPGSNSLPAYCLGHIGYAVVPWKSGKGYAKAALRALLPEARAMGLDQVEITTAPGNIASQQVIRANGGVLVEEFVKLPALGGTPELRFRIDVRGLAPAAQ</sequence>
<gene>
    <name evidence="2" type="ORF">EJP67_23795</name>
</gene>
<name>A0A3S1F444_9BURK</name>
<dbReference type="GO" id="GO:0016747">
    <property type="term" value="F:acyltransferase activity, transferring groups other than amino-acyl groups"/>
    <property type="evidence" value="ECO:0007669"/>
    <property type="project" value="InterPro"/>
</dbReference>
<comment type="caution">
    <text evidence="2">The sequence shown here is derived from an EMBL/GenBank/DDBJ whole genome shotgun (WGS) entry which is preliminary data.</text>
</comment>
<dbReference type="Pfam" id="PF13302">
    <property type="entry name" value="Acetyltransf_3"/>
    <property type="match status" value="1"/>
</dbReference>
<dbReference type="SUPFAM" id="SSF55729">
    <property type="entry name" value="Acyl-CoA N-acyltransferases (Nat)"/>
    <property type="match status" value="1"/>
</dbReference>
<evidence type="ECO:0000313" key="3">
    <source>
        <dbReference type="Proteomes" id="UP000281118"/>
    </source>
</evidence>
<dbReference type="Gene3D" id="3.40.630.30">
    <property type="match status" value="1"/>
</dbReference>
<dbReference type="AlphaFoldDB" id="A0A3S1F444"/>
<feature type="domain" description="N-acetyltransferase" evidence="1">
    <location>
        <begin position="45"/>
        <end position="195"/>
    </location>
</feature>
<organism evidence="2 3">
    <name type="scientific">Variovorax guangxiensis</name>
    <dbReference type="NCBI Taxonomy" id="1775474"/>
    <lineage>
        <taxon>Bacteria</taxon>
        <taxon>Pseudomonadati</taxon>
        <taxon>Pseudomonadota</taxon>
        <taxon>Betaproteobacteria</taxon>
        <taxon>Burkholderiales</taxon>
        <taxon>Comamonadaceae</taxon>
        <taxon>Variovorax</taxon>
    </lineage>
</organism>
<protein>
    <submittedName>
        <fullName evidence="2">GNAT family N-acetyltransferase</fullName>
    </submittedName>
</protein>
<dbReference type="OrthoDB" id="9797989at2"/>
<dbReference type="EMBL" id="RXFT01000011">
    <property type="protein sequence ID" value="RUR70082.1"/>
    <property type="molecule type" value="Genomic_DNA"/>
</dbReference>
<dbReference type="PANTHER" id="PTHR39173">
    <property type="entry name" value="ACETYLTRANSFERASE"/>
    <property type="match status" value="1"/>
</dbReference>
<dbReference type="RefSeq" id="WP_126024188.1">
    <property type="nucleotide sequence ID" value="NZ_RXFT01000011.1"/>
</dbReference>
<proteinExistence type="predicted"/>
<dbReference type="InterPro" id="IPR016181">
    <property type="entry name" value="Acyl_CoA_acyltransferase"/>
</dbReference>
<evidence type="ECO:0000259" key="1">
    <source>
        <dbReference type="PROSITE" id="PS51186"/>
    </source>
</evidence>
<dbReference type="PANTHER" id="PTHR39173:SF1">
    <property type="entry name" value="ACETYLTRANSFERASE"/>
    <property type="match status" value="1"/>
</dbReference>
<reference evidence="2 3" key="1">
    <citation type="submission" date="2018-12" db="EMBL/GenBank/DDBJ databases">
        <title>The genome sequences of Variovorax guangxiensis DSM 27352.</title>
        <authorList>
            <person name="Gao J."/>
            <person name="Sun J."/>
        </authorList>
    </citation>
    <scope>NUCLEOTIDE SEQUENCE [LARGE SCALE GENOMIC DNA]</scope>
    <source>
        <strain evidence="2 3">DSM 27352</strain>
    </source>
</reference>
<accession>A0A3S1F444</accession>
<dbReference type="Proteomes" id="UP000281118">
    <property type="component" value="Unassembled WGS sequence"/>
</dbReference>
<keyword evidence="2" id="KW-0808">Transferase</keyword>
<dbReference type="PROSITE" id="PS51186">
    <property type="entry name" value="GNAT"/>
    <property type="match status" value="1"/>
</dbReference>
<dbReference type="CDD" id="cd04301">
    <property type="entry name" value="NAT_SF"/>
    <property type="match status" value="1"/>
</dbReference>
<dbReference type="InterPro" id="IPR000182">
    <property type="entry name" value="GNAT_dom"/>
</dbReference>
<evidence type="ECO:0000313" key="2">
    <source>
        <dbReference type="EMBL" id="RUR70082.1"/>
    </source>
</evidence>